<evidence type="ECO:0000256" key="1">
    <source>
        <dbReference type="SAM" id="SignalP"/>
    </source>
</evidence>
<sequence>MKSSRYSLTLFLFTLVMFNAFFACSSEDNSGDERIELNILVLDSNSQEPISGARIEVCNNALFCTNILASGTTNADGKIRLFFSRKADKMVSESFSVYKDDYRSSTYILDQLDISQEIVVTLKKY</sequence>
<dbReference type="PROSITE" id="PS51257">
    <property type="entry name" value="PROKAR_LIPOPROTEIN"/>
    <property type="match status" value="1"/>
</dbReference>
<dbReference type="AlphaFoldDB" id="A0A8J6Q197"/>
<reference evidence="2 3" key="1">
    <citation type="submission" date="2020-09" db="EMBL/GenBank/DDBJ databases">
        <title>TT11 complete genome.</title>
        <authorList>
            <person name="Wu Z."/>
        </authorList>
    </citation>
    <scope>NUCLEOTIDE SEQUENCE [LARGE SCALE GENOMIC DNA]</scope>
    <source>
        <strain evidence="2 3">TT11</strain>
    </source>
</reference>
<accession>A0A8J6Q197</accession>
<feature type="chain" id="PRO_5035302338" description="Carboxypeptidase regulatory-like domain-containing protein" evidence="1">
    <location>
        <begin position="23"/>
        <end position="125"/>
    </location>
</feature>
<keyword evidence="3" id="KW-1185">Reference proteome</keyword>
<proteinExistence type="predicted"/>
<gene>
    <name evidence="2" type="ORF">ICJ83_02015</name>
</gene>
<evidence type="ECO:0000313" key="3">
    <source>
        <dbReference type="Proteomes" id="UP000600588"/>
    </source>
</evidence>
<protein>
    <recommendedName>
        <fullName evidence="4">Carboxypeptidase regulatory-like domain-containing protein</fullName>
    </recommendedName>
</protein>
<evidence type="ECO:0008006" key="4">
    <source>
        <dbReference type="Google" id="ProtNLM"/>
    </source>
</evidence>
<organism evidence="2 3">
    <name type="scientific">Aestuariibaculum sediminum</name>
    <dbReference type="NCBI Taxonomy" id="2770637"/>
    <lineage>
        <taxon>Bacteria</taxon>
        <taxon>Pseudomonadati</taxon>
        <taxon>Bacteroidota</taxon>
        <taxon>Flavobacteriia</taxon>
        <taxon>Flavobacteriales</taxon>
        <taxon>Flavobacteriaceae</taxon>
    </lineage>
</organism>
<comment type="caution">
    <text evidence="2">The sequence shown here is derived from an EMBL/GenBank/DDBJ whole genome shotgun (WGS) entry which is preliminary data.</text>
</comment>
<evidence type="ECO:0000313" key="2">
    <source>
        <dbReference type="EMBL" id="MBD0830899.1"/>
    </source>
</evidence>
<name>A0A8J6Q197_9FLAO</name>
<dbReference type="EMBL" id="JACVXB010000001">
    <property type="protein sequence ID" value="MBD0830899.1"/>
    <property type="molecule type" value="Genomic_DNA"/>
</dbReference>
<dbReference type="Proteomes" id="UP000600588">
    <property type="component" value="Unassembled WGS sequence"/>
</dbReference>
<keyword evidence="1" id="KW-0732">Signal</keyword>
<dbReference type="RefSeq" id="WP_188228683.1">
    <property type="nucleotide sequence ID" value="NZ_JACVXB010000001.1"/>
</dbReference>
<feature type="signal peptide" evidence="1">
    <location>
        <begin position="1"/>
        <end position="22"/>
    </location>
</feature>